<proteinExistence type="predicted"/>
<evidence type="ECO:0000256" key="6">
    <source>
        <dbReference type="SAM" id="Phobius"/>
    </source>
</evidence>
<feature type="transmembrane region" description="Helical" evidence="6">
    <location>
        <begin position="435"/>
        <end position="457"/>
    </location>
</feature>
<evidence type="ECO:0000313" key="8">
    <source>
        <dbReference type="EMBL" id="PJC55899.1"/>
    </source>
</evidence>
<organism evidence="8 9">
    <name type="scientific">Candidatus Kaiserbacteria bacterium CG_4_9_14_0_2_um_filter_41_32</name>
    <dbReference type="NCBI Taxonomy" id="1974601"/>
    <lineage>
        <taxon>Bacteria</taxon>
        <taxon>Candidatus Kaiseribacteriota</taxon>
    </lineage>
</organism>
<dbReference type="InterPro" id="IPR011990">
    <property type="entry name" value="TPR-like_helical_dom_sf"/>
</dbReference>
<dbReference type="InterPro" id="IPR019734">
    <property type="entry name" value="TPR_rpt"/>
</dbReference>
<name>A0A2M8FE35_9BACT</name>
<dbReference type="Pfam" id="PF04932">
    <property type="entry name" value="Wzy_C"/>
    <property type="match status" value="1"/>
</dbReference>
<evidence type="ECO:0000256" key="4">
    <source>
        <dbReference type="ARBA" id="ARBA00023136"/>
    </source>
</evidence>
<comment type="subcellular location">
    <subcellularLocation>
        <location evidence="1">Membrane</location>
        <topology evidence="1">Multi-pass membrane protein</topology>
    </subcellularLocation>
</comment>
<dbReference type="PROSITE" id="PS50005">
    <property type="entry name" value="TPR"/>
    <property type="match status" value="1"/>
</dbReference>
<feature type="transmembrane region" description="Helical" evidence="6">
    <location>
        <begin position="12"/>
        <end position="32"/>
    </location>
</feature>
<keyword evidence="3 6" id="KW-1133">Transmembrane helix</keyword>
<feature type="transmembrane region" description="Helical" evidence="6">
    <location>
        <begin position="70"/>
        <end position="88"/>
    </location>
</feature>
<feature type="transmembrane region" description="Helical" evidence="6">
    <location>
        <begin position="343"/>
        <end position="368"/>
    </location>
</feature>
<dbReference type="PANTHER" id="PTHR37422">
    <property type="entry name" value="TEICHURONIC ACID BIOSYNTHESIS PROTEIN TUAE"/>
    <property type="match status" value="1"/>
</dbReference>
<gene>
    <name evidence="8" type="ORF">CO026_03240</name>
</gene>
<sequence length="734" mass="82554">MWYIDAHMKDTLKWLVLGGLFIIPFLTLYVESNFFFPYITGKNFAFRIIVEVIFLSWVALAMYDVQYRPRWSWILGAFSIFMGVMFIANLQAVSINTAFWSNYERMDGYVTLIHVFLYFLVLGSMLKTPKIWSYFLHTSVVVAGFVALKGLAQLSGVDVRVDSTLGNAAYMAVYMLFHIFILFYLFVRSNLNTYKVAYALLSLLFMFVLLQTGTRGTAIGLVVGGIVATGYVAIFGARYHTFQKYAIGALIFLVVAIGGFISVRDTSYVQNSSSLSRIANIDLSKDLAIRSIIWGMAIEGVKERPILGWGQGNFNYVFNTHYDPKMYSQEQWFDRVHNIFFDWLIAGGILGFLAYFSIFAALLYYLFWKPIFKPDENFTVLERGILLGLIVGYLTHNLVVFDNIISYIFFGTIIALIHSRVATDRPLGASFNVPTTVITQVVLPILIIIGGIVVYFVNVPNMLAASDMITVLRTPNDKLAQLASFELALGRGSFAQQEIVEQFVQLTINTSASANVTTELKQDFQTKAEAEILALIENKPGDARLYVFLGNYYRAVGDLSKAKDTLTIARTLSPRKQTIILQQGAIELSLGNNETARDFFKEGFLLDERYNEAREYYVASLFMTNDTEEAKRIISEGPVGFEESLAVSDFVFSVLNMAGELSYLAELYEVRLEKDSTSAKNWAGLTLVYYQLKENDLAIDTLARAKMAVPSFAPMAECFSKNIIAGNDPQKGCQ</sequence>
<feature type="transmembrane region" description="Helical" evidence="6">
    <location>
        <begin position="245"/>
        <end position="263"/>
    </location>
</feature>
<evidence type="ECO:0000259" key="7">
    <source>
        <dbReference type="Pfam" id="PF04932"/>
    </source>
</evidence>
<accession>A0A2M8FE35</accession>
<feature type="transmembrane region" description="Helical" evidence="6">
    <location>
        <begin position="108"/>
        <end position="126"/>
    </location>
</feature>
<comment type="caution">
    <text evidence="8">The sequence shown here is derived from an EMBL/GenBank/DDBJ whole genome shotgun (WGS) entry which is preliminary data.</text>
</comment>
<keyword evidence="5" id="KW-0802">TPR repeat</keyword>
<keyword evidence="4 6" id="KW-0472">Membrane</keyword>
<feature type="transmembrane region" description="Helical" evidence="6">
    <location>
        <begin position="404"/>
        <end position="423"/>
    </location>
</feature>
<feature type="transmembrane region" description="Helical" evidence="6">
    <location>
        <begin position="168"/>
        <end position="187"/>
    </location>
</feature>
<keyword evidence="2 6" id="KW-0812">Transmembrane</keyword>
<feature type="domain" description="O-antigen ligase-related" evidence="7">
    <location>
        <begin position="201"/>
        <end position="356"/>
    </location>
</feature>
<protein>
    <recommendedName>
        <fullName evidence="7">O-antigen ligase-related domain-containing protein</fullName>
    </recommendedName>
</protein>
<evidence type="ECO:0000256" key="3">
    <source>
        <dbReference type="ARBA" id="ARBA00022989"/>
    </source>
</evidence>
<feature type="transmembrane region" description="Helical" evidence="6">
    <location>
        <begin position="131"/>
        <end position="148"/>
    </location>
</feature>
<dbReference type="Proteomes" id="UP000230391">
    <property type="component" value="Unassembled WGS sequence"/>
</dbReference>
<dbReference type="Gene3D" id="1.25.40.10">
    <property type="entry name" value="Tetratricopeptide repeat domain"/>
    <property type="match status" value="1"/>
</dbReference>
<feature type="transmembrane region" description="Helical" evidence="6">
    <location>
        <begin position="44"/>
        <end position="63"/>
    </location>
</feature>
<dbReference type="EMBL" id="PFRD01000116">
    <property type="protein sequence ID" value="PJC55899.1"/>
    <property type="molecule type" value="Genomic_DNA"/>
</dbReference>
<dbReference type="SUPFAM" id="SSF48452">
    <property type="entry name" value="TPR-like"/>
    <property type="match status" value="1"/>
</dbReference>
<dbReference type="InterPro" id="IPR007016">
    <property type="entry name" value="O-antigen_ligase-rel_domated"/>
</dbReference>
<reference evidence="9" key="1">
    <citation type="submission" date="2017-09" db="EMBL/GenBank/DDBJ databases">
        <title>Depth-based differentiation of microbial function through sediment-hosted aquifers and enrichment of novel symbionts in the deep terrestrial subsurface.</title>
        <authorList>
            <person name="Probst A.J."/>
            <person name="Ladd B."/>
            <person name="Jarett J.K."/>
            <person name="Geller-Mcgrath D.E."/>
            <person name="Sieber C.M.K."/>
            <person name="Emerson J.B."/>
            <person name="Anantharaman K."/>
            <person name="Thomas B.C."/>
            <person name="Malmstrom R."/>
            <person name="Stieglmeier M."/>
            <person name="Klingl A."/>
            <person name="Woyke T."/>
            <person name="Ryan C.M."/>
            <person name="Banfield J.F."/>
        </authorList>
    </citation>
    <scope>NUCLEOTIDE SEQUENCE [LARGE SCALE GENOMIC DNA]</scope>
</reference>
<dbReference type="AlphaFoldDB" id="A0A2M8FE35"/>
<evidence type="ECO:0000256" key="1">
    <source>
        <dbReference type="ARBA" id="ARBA00004141"/>
    </source>
</evidence>
<dbReference type="GO" id="GO:0016020">
    <property type="term" value="C:membrane"/>
    <property type="evidence" value="ECO:0007669"/>
    <property type="project" value="UniProtKB-SubCell"/>
</dbReference>
<evidence type="ECO:0000256" key="2">
    <source>
        <dbReference type="ARBA" id="ARBA00022692"/>
    </source>
</evidence>
<evidence type="ECO:0000256" key="5">
    <source>
        <dbReference type="PROSITE-ProRule" id="PRU00339"/>
    </source>
</evidence>
<feature type="repeat" description="TPR" evidence="5">
    <location>
        <begin position="543"/>
        <end position="576"/>
    </location>
</feature>
<evidence type="ECO:0000313" key="9">
    <source>
        <dbReference type="Proteomes" id="UP000230391"/>
    </source>
</evidence>
<feature type="transmembrane region" description="Helical" evidence="6">
    <location>
        <begin position="218"/>
        <end position="238"/>
    </location>
</feature>
<dbReference type="InterPro" id="IPR051533">
    <property type="entry name" value="WaaL-like"/>
</dbReference>
<feature type="transmembrane region" description="Helical" evidence="6">
    <location>
        <begin position="194"/>
        <end position="212"/>
    </location>
</feature>
<dbReference type="PANTHER" id="PTHR37422:SF13">
    <property type="entry name" value="LIPOPOLYSACCHARIDE BIOSYNTHESIS PROTEIN PA4999-RELATED"/>
    <property type="match status" value="1"/>
</dbReference>